<comment type="caution">
    <text evidence="1">The sequence shown here is derived from an EMBL/GenBank/DDBJ whole genome shotgun (WGS) entry which is preliminary data.</text>
</comment>
<dbReference type="Proteomes" id="UP000729402">
    <property type="component" value="Unassembled WGS sequence"/>
</dbReference>
<evidence type="ECO:0000313" key="1">
    <source>
        <dbReference type="EMBL" id="KAG8075879.1"/>
    </source>
</evidence>
<reference evidence="1" key="2">
    <citation type="submission" date="2021-02" db="EMBL/GenBank/DDBJ databases">
        <authorList>
            <person name="Kimball J.A."/>
            <person name="Haas M.W."/>
            <person name="Macchietto M."/>
            <person name="Kono T."/>
            <person name="Duquette J."/>
            <person name="Shao M."/>
        </authorList>
    </citation>
    <scope>NUCLEOTIDE SEQUENCE</scope>
    <source>
        <tissue evidence="1">Fresh leaf tissue</tissue>
    </source>
</reference>
<gene>
    <name evidence="1" type="ORF">GUJ93_ZPchr0006g41221</name>
</gene>
<dbReference type="EMBL" id="JAAALK010000283">
    <property type="protein sequence ID" value="KAG8075879.1"/>
    <property type="molecule type" value="Genomic_DNA"/>
</dbReference>
<reference evidence="1" key="1">
    <citation type="journal article" date="2021" name="bioRxiv">
        <title>Whole Genome Assembly and Annotation of Northern Wild Rice, Zizania palustris L., Supports a Whole Genome Duplication in the Zizania Genus.</title>
        <authorList>
            <person name="Haas M."/>
            <person name="Kono T."/>
            <person name="Macchietto M."/>
            <person name="Millas R."/>
            <person name="McGilp L."/>
            <person name="Shao M."/>
            <person name="Duquette J."/>
            <person name="Hirsch C.N."/>
            <person name="Kimball J."/>
        </authorList>
    </citation>
    <scope>NUCLEOTIDE SEQUENCE</scope>
    <source>
        <tissue evidence="1">Fresh leaf tissue</tissue>
    </source>
</reference>
<organism evidence="1 2">
    <name type="scientific">Zizania palustris</name>
    <name type="common">Northern wild rice</name>
    <dbReference type="NCBI Taxonomy" id="103762"/>
    <lineage>
        <taxon>Eukaryota</taxon>
        <taxon>Viridiplantae</taxon>
        <taxon>Streptophyta</taxon>
        <taxon>Embryophyta</taxon>
        <taxon>Tracheophyta</taxon>
        <taxon>Spermatophyta</taxon>
        <taxon>Magnoliopsida</taxon>
        <taxon>Liliopsida</taxon>
        <taxon>Poales</taxon>
        <taxon>Poaceae</taxon>
        <taxon>BOP clade</taxon>
        <taxon>Oryzoideae</taxon>
        <taxon>Oryzeae</taxon>
        <taxon>Zizaniinae</taxon>
        <taxon>Zizania</taxon>
    </lineage>
</organism>
<name>A0A8J5TC77_ZIZPA</name>
<dbReference type="AlphaFoldDB" id="A0A8J5TC77"/>
<evidence type="ECO:0000313" key="2">
    <source>
        <dbReference type="Proteomes" id="UP000729402"/>
    </source>
</evidence>
<accession>A0A8J5TC77</accession>
<keyword evidence="2" id="KW-1185">Reference proteome</keyword>
<sequence>MSGRGRRRAREARFSRFDDDGGVSAVVSLIGGDAKQERTTGVTMMQLVMVEVITGGRNRLLEAEPM</sequence>
<protein>
    <submittedName>
        <fullName evidence="1">Uncharacterized protein</fullName>
    </submittedName>
</protein>
<proteinExistence type="predicted"/>